<evidence type="ECO:0000313" key="3">
    <source>
        <dbReference type="Proteomes" id="UP000534286"/>
    </source>
</evidence>
<dbReference type="InterPro" id="IPR016032">
    <property type="entry name" value="Sig_transdc_resp-reg_C-effctor"/>
</dbReference>
<comment type="caution">
    <text evidence="2">The sequence shown here is derived from an EMBL/GenBank/DDBJ whole genome shotgun (WGS) entry which is preliminary data.</text>
</comment>
<accession>A0A7W7RZ80</accession>
<gene>
    <name evidence="2" type="ORF">FHR32_005366</name>
</gene>
<dbReference type="InterPro" id="IPR036388">
    <property type="entry name" value="WH-like_DNA-bd_sf"/>
</dbReference>
<dbReference type="Gene3D" id="1.10.10.10">
    <property type="entry name" value="Winged helix-like DNA-binding domain superfamily/Winged helix DNA-binding domain"/>
    <property type="match status" value="1"/>
</dbReference>
<dbReference type="EMBL" id="JACHJU010000002">
    <property type="protein sequence ID" value="MBB4940989.1"/>
    <property type="molecule type" value="Genomic_DNA"/>
</dbReference>
<dbReference type="SUPFAM" id="SSF46894">
    <property type="entry name" value="C-terminal effector domain of the bipartite response regulators"/>
    <property type="match status" value="1"/>
</dbReference>
<protein>
    <recommendedName>
        <fullName evidence="4">OmpR/PhoB-type domain-containing protein</fullName>
    </recommendedName>
</protein>
<name>A0A7W7RZ80_9ACTN</name>
<dbReference type="GO" id="GO:0003677">
    <property type="term" value="F:DNA binding"/>
    <property type="evidence" value="ECO:0007669"/>
    <property type="project" value="InterPro"/>
</dbReference>
<evidence type="ECO:0008006" key="4">
    <source>
        <dbReference type="Google" id="ProtNLM"/>
    </source>
</evidence>
<sequence length="98" mass="10403">MRVGILGPLEVTAGGESVEIGGARLRVLLVRLAVGVGRVVTVEELADALWPQERPAIRRGSGCGFGCEVRTDTAAVDRDLGGSDPWGRPRVWERPPAS</sequence>
<proteinExistence type="predicted"/>
<evidence type="ECO:0000256" key="1">
    <source>
        <dbReference type="SAM" id="MobiDB-lite"/>
    </source>
</evidence>
<reference evidence="2 3" key="1">
    <citation type="submission" date="2020-08" db="EMBL/GenBank/DDBJ databases">
        <title>Sequencing the genomes of 1000 actinobacteria strains.</title>
        <authorList>
            <person name="Klenk H.-P."/>
        </authorList>
    </citation>
    <scope>NUCLEOTIDE SEQUENCE [LARGE SCALE GENOMIC DNA]</scope>
    <source>
        <strain evidence="2 3">DSM 43023</strain>
    </source>
</reference>
<dbReference type="RefSeq" id="WP_184757130.1">
    <property type="nucleotide sequence ID" value="NZ_BAABEK010000004.1"/>
</dbReference>
<dbReference type="GO" id="GO:0006355">
    <property type="term" value="P:regulation of DNA-templated transcription"/>
    <property type="evidence" value="ECO:0007669"/>
    <property type="project" value="InterPro"/>
</dbReference>
<dbReference type="Proteomes" id="UP000534286">
    <property type="component" value="Unassembled WGS sequence"/>
</dbReference>
<evidence type="ECO:0000313" key="2">
    <source>
        <dbReference type="EMBL" id="MBB4940989.1"/>
    </source>
</evidence>
<dbReference type="AlphaFoldDB" id="A0A7W7RZ80"/>
<feature type="region of interest" description="Disordered" evidence="1">
    <location>
        <begin position="76"/>
        <end position="98"/>
    </location>
</feature>
<keyword evidence="3" id="KW-1185">Reference proteome</keyword>
<organism evidence="2 3">
    <name type="scientific">Streptosporangium album</name>
    <dbReference type="NCBI Taxonomy" id="47479"/>
    <lineage>
        <taxon>Bacteria</taxon>
        <taxon>Bacillati</taxon>
        <taxon>Actinomycetota</taxon>
        <taxon>Actinomycetes</taxon>
        <taxon>Streptosporangiales</taxon>
        <taxon>Streptosporangiaceae</taxon>
        <taxon>Streptosporangium</taxon>
    </lineage>
</organism>